<proteinExistence type="predicted"/>
<feature type="domain" description="Shikimate dehydrogenase substrate binding N-terminal" evidence="1">
    <location>
        <begin position="34"/>
        <end position="122"/>
    </location>
</feature>
<dbReference type="OrthoDB" id="204377at2759"/>
<evidence type="ECO:0000259" key="1">
    <source>
        <dbReference type="Pfam" id="PF08501"/>
    </source>
</evidence>
<protein>
    <recommendedName>
        <fullName evidence="1">Shikimate dehydrogenase substrate binding N-terminal domain-containing protein</fullName>
    </recommendedName>
</protein>
<name>A0A7H8QYI9_TALRU</name>
<dbReference type="InterPro" id="IPR036291">
    <property type="entry name" value="NAD(P)-bd_dom_sf"/>
</dbReference>
<accession>A0A7H8QYI9</accession>
<dbReference type="SUPFAM" id="SSF51735">
    <property type="entry name" value="NAD(P)-binding Rossmann-fold domains"/>
    <property type="match status" value="1"/>
</dbReference>
<sequence>MASELSKALKESFEHGSSIFDSTTSRNVSFQFPLLGFPIKHSLAPVVHNSMFHTKGLPWKYHLLESKDINDLRTKLEVSPSGGQDSSVTIGAAVTMPHKVSFMSHVDELTTEGRSIGAINTIFTRLDQKTGTLRRIGTNTDTIGIARSFTTTPNPLFAGETEPQIGRERPALVIGGGGASRSAVFALHHFLGAKEIYLVSRLKSETDEIISWFAKSPSFNAKLRAVHDLDESKALTTPYYIVGAIPDIPPQTPGEKTAHAITRELLAGATRASVPKGVVLEMCYHPNIRTTFYEFAEQSGWTVVPGTIAMIWQAVAQQVLWTETEFVNEIAVVDDLKKIVEGKIAGHTQTHEARI</sequence>
<dbReference type="PANTHER" id="PTHR21089:SF1">
    <property type="entry name" value="BIFUNCTIONAL 3-DEHYDROQUINATE DEHYDRATASE_SHIKIMATE DEHYDROGENASE, CHLOROPLASTIC"/>
    <property type="match status" value="1"/>
</dbReference>
<dbReference type="Proteomes" id="UP000509510">
    <property type="component" value="Chromosome III"/>
</dbReference>
<dbReference type="GO" id="GO:0019632">
    <property type="term" value="P:shikimate metabolic process"/>
    <property type="evidence" value="ECO:0007669"/>
    <property type="project" value="TreeGrafter"/>
</dbReference>
<dbReference type="GO" id="GO:0004764">
    <property type="term" value="F:shikimate 3-dehydrogenase (NADP+) activity"/>
    <property type="evidence" value="ECO:0007669"/>
    <property type="project" value="InterPro"/>
</dbReference>
<dbReference type="AlphaFoldDB" id="A0A7H8QYI9"/>
<evidence type="ECO:0000313" key="3">
    <source>
        <dbReference type="Proteomes" id="UP000509510"/>
    </source>
</evidence>
<dbReference type="KEGG" id="trg:TRUGW13939_04943"/>
<dbReference type="PANTHER" id="PTHR21089">
    <property type="entry name" value="SHIKIMATE DEHYDROGENASE"/>
    <property type="match status" value="1"/>
</dbReference>
<evidence type="ECO:0000313" key="2">
    <source>
        <dbReference type="EMBL" id="QKX57823.1"/>
    </source>
</evidence>
<keyword evidence="3" id="KW-1185">Reference proteome</keyword>
<organism evidence="2 3">
    <name type="scientific">Talaromyces rugulosus</name>
    <name type="common">Penicillium rugulosum</name>
    <dbReference type="NCBI Taxonomy" id="121627"/>
    <lineage>
        <taxon>Eukaryota</taxon>
        <taxon>Fungi</taxon>
        <taxon>Dikarya</taxon>
        <taxon>Ascomycota</taxon>
        <taxon>Pezizomycotina</taxon>
        <taxon>Eurotiomycetes</taxon>
        <taxon>Eurotiomycetidae</taxon>
        <taxon>Eurotiales</taxon>
        <taxon>Trichocomaceae</taxon>
        <taxon>Talaromyces</taxon>
        <taxon>Talaromyces sect. Islandici</taxon>
    </lineage>
</organism>
<dbReference type="EMBL" id="CP055900">
    <property type="protein sequence ID" value="QKX57823.1"/>
    <property type="molecule type" value="Genomic_DNA"/>
</dbReference>
<gene>
    <name evidence="2" type="ORF">TRUGW13939_04943</name>
</gene>
<reference evidence="3" key="1">
    <citation type="submission" date="2020-06" db="EMBL/GenBank/DDBJ databases">
        <title>A chromosome-scale genome assembly of Talaromyces rugulosus W13939.</title>
        <authorList>
            <person name="Wang B."/>
            <person name="Guo L."/>
            <person name="Ye K."/>
            <person name="Wang L."/>
        </authorList>
    </citation>
    <scope>NUCLEOTIDE SEQUENCE [LARGE SCALE GENOMIC DNA]</scope>
    <source>
        <strain evidence="3">W13939</strain>
    </source>
</reference>
<dbReference type="RefSeq" id="XP_035344001.1">
    <property type="nucleotide sequence ID" value="XM_035488108.1"/>
</dbReference>
<dbReference type="Gene3D" id="3.40.50.720">
    <property type="entry name" value="NAD(P)-binding Rossmann-like Domain"/>
    <property type="match status" value="1"/>
</dbReference>
<dbReference type="GeneID" id="55992441"/>
<dbReference type="InterPro" id="IPR013708">
    <property type="entry name" value="Shikimate_DH-bd_N"/>
</dbReference>
<dbReference type="SUPFAM" id="SSF53223">
    <property type="entry name" value="Aminoacid dehydrogenase-like, N-terminal domain"/>
    <property type="match status" value="1"/>
</dbReference>
<dbReference type="GO" id="GO:0009423">
    <property type="term" value="P:chorismate biosynthetic process"/>
    <property type="evidence" value="ECO:0007669"/>
    <property type="project" value="TreeGrafter"/>
</dbReference>
<dbReference type="Gene3D" id="3.40.50.10860">
    <property type="entry name" value="Leucine Dehydrogenase, chain A, domain 1"/>
    <property type="match status" value="1"/>
</dbReference>
<dbReference type="Pfam" id="PF08501">
    <property type="entry name" value="Shikimate_dh_N"/>
    <property type="match status" value="1"/>
</dbReference>
<dbReference type="InterPro" id="IPR046346">
    <property type="entry name" value="Aminoacid_DH-like_N_sf"/>
</dbReference>
<dbReference type="InterPro" id="IPR022893">
    <property type="entry name" value="Shikimate_DH_fam"/>
</dbReference>